<dbReference type="Gene3D" id="2.170.130.10">
    <property type="entry name" value="TonB-dependent receptor, plug domain"/>
    <property type="match status" value="1"/>
</dbReference>
<evidence type="ECO:0000256" key="8">
    <source>
        <dbReference type="PROSITE-ProRule" id="PRU01360"/>
    </source>
</evidence>
<dbReference type="Pfam" id="PF07715">
    <property type="entry name" value="Plug"/>
    <property type="match status" value="1"/>
</dbReference>
<feature type="signal peptide" evidence="10">
    <location>
        <begin position="1"/>
        <end position="24"/>
    </location>
</feature>
<keyword evidence="5 9" id="KW-0798">TonB box</keyword>
<dbReference type="GO" id="GO:0009279">
    <property type="term" value="C:cell outer membrane"/>
    <property type="evidence" value="ECO:0007669"/>
    <property type="project" value="UniProtKB-SubCell"/>
</dbReference>
<dbReference type="InterPro" id="IPR039426">
    <property type="entry name" value="TonB-dep_rcpt-like"/>
</dbReference>
<dbReference type="InterPro" id="IPR000531">
    <property type="entry name" value="Beta-barrel_TonB"/>
</dbReference>
<feature type="domain" description="TonB-dependent receptor-like beta-barrel" evidence="11">
    <location>
        <begin position="295"/>
        <end position="688"/>
    </location>
</feature>
<keyword evidence="14" id="KW-1185">Reference proteome</keyword>
<dbReference type="PANTHER" id="PTHR30069">
    <property type="entry name" value="TONB-DEPENDENT OUTER MEMBRANE RECEPTOR"/>
    <property type="match status" value="1"/>
</dbReference>
<evidence type="ECO:0000256" key="10">
    <source>
        <dbReference type="SAM" id="SignalP"/>
    </source>
</evidence>
<dbReference type="EMBL" id="RKQN01000003">
    <property type="protein sequence ID" value="RPE77037.1"/>
    <property type="molecule type" value="Genomic_DNA"/>
</dbReference>
<gene>
    <name evidence="13" type="ORF">EDC50_2290</name>
</gene>
<keyword evidence="7 8" id="KW-0998">Cell outer membrane</keyword>
<keyword evidence="2 8" id="KW-0813">Transport</keyword>
<evidence type="ECO:0000256" key="4">
    <source>
        <dbReference type="ARBA" id="ARBA00022692"/>
    </source>
</evidence>
<dbReference type="OrthoDB" id="8670144at2"/>
<protein>
    <submittedName>
        <fullName evidence="13">Iron complex outermembrane receptor protein</fullName>
    </submittedName>
</protein>
<organism evidence="13 14">
    <name type="scientific">Vulcaniibacterium tengchongense</name>
    <dbReference type="NCBI Taxonomy" id="1273429"/>
    <lineage>
        <taxon>Bacteria</taxon>
        <taxon>Pseudomonadati</taxon>
        <taxon>Pseudomonadota</taxon>
        <taxon>Gammaproteobacteria</taxon>
        <taxon>Lysobacterales</taxon>
        <taxon>Lysobacteraceae</taxon>
        <taxon>Vulcaniibacterium</taxon>
    </lineage>
</organism>
<keyword evidence="13" id="KW-0675">Receptor</keyword>
<comment type="caution">
    <text evidence="13">The sequence shown here is derived from an EMBL/GenBank/DDBJ whole genome shotgun (WGS) entry which is preliminary data.</text>
</comment>
<accession>A0A3N4VJ19</accession>
<keyword evidence="6 8" id="KW-0472">Membrane</keyword>
<evidence type="ECO:0000256" key="5">
    <source>
        <dbReference type="ARBA" id="ARBA00023077"/>
    </source>
</evidence>
<dbReference type="InterPro" id="IPR036942">
    <property type="entry name" value="Beta-barrel_TonB_sf"/>
</dbReference>
<evidence type="ECO:0000256" key="1">
    <source>
        <dbReference type="ARBA" id="ARBA00004571"/>
    </source>
</evidence>
<dbReference type="Pfam" id="PF00593">
    <property type="entry name" value="TonB_dep_Rec_b-barrel"/>
    <property type="match status" value="1"/>
</dbReference>
<dbReference type="RefSeq" id="WP_123770618.1">
    <property type="nucleotide sequence ID" value="NZ_RKQN01000003.1"/>
</dbReference>
<evidence type="ECO:0000256" key="9">
    <source>
        <dbReference type="RuleBase" id="RU003357"/>
    </source>
</evidence>
<reference evidence="13 14" key="1">
    <citation type="submission" date="2018-11" db="EMBL/GenBank/DDBJ databases">
        <title>Genomic Encyclopedia of Type Strains, Phase IV (KMG-IV): sequencing the most valuable type-strain genomes for metagenomic binning, comparative biology and taxonomic classification.</title>
        <authorList>
            <person name="Goeker M."/>
        </authorList>
    </citation>
    <scope>NUCLEOTIDE SEQUENCE [LARGE SCALE GENOMIC DNA]</scope>
    <source>
        <strain evidence="13 14">DSM 25623</strain>
    </source>
</reference>
<proteinExistence type="inferred from homology"/>
<comment type="similarity">
    <text evidence="8 9">Belongs to the TonB-dependent receptor family.</text>
</comment>
<dbReference type="AlphaFoldDB" id="A0A3N4VJ19"/>
<evidence type="ECO:0000256" key="6">
    <source>
        <dbReference type="ARBA" id="ARBA00023136"/>
    </source>
</evidence>
<evidence type="ECO:0000256" key="7">
    <source>
        <dbReference type="ARBA" id="ARBA00023237"/>
    </source>
</evidence>
<dbReference type="PROSITE" id="PS52016">
    <property type="entry name" value="TONB_DEPENDENT_REC_3"/>
    <property type="match status" value="1"/>
</dbReference>
<dbReference type="GO" id="GO:0015344">
    <property type="term" value="F:siderophore uptake transmembrane transporter activity"/>
    <property type="evidence" value="ECO:0007669"/>
    <property type="project" value="TreeGrafter"/>
</dbReference>
<dbReference type="Proteomes" id="UP000269708">
    <property type="component" value="Unassembled WGS sequence"/>
</dbReference>
<evidence type="ECO:0000259" key="11">
    <source>
        <dbReference type="Pfam" id="PF00593"/>
    </source>
</evidence>
<evidence type="ECO:0000313" key="13">
    <source>
        <dbReference type="EMBL" id="RPE77037.1"/>
    </source>
</evidence>
<name>A0A3N4VJ19_9GAMM</name>
<keyword evidence="3 8" id="KW-1134">Transmembrane beta strand</keyword>
<dbReference type="PANTHER" id="PTHR30069:SF42">
    <property type="entry name" value="FERRIC AEROBACTIN RECEPTOR"/>
    <property type="match status" value="1"/>
</dbReference>
<keyword evidence="10" id="KW-0732">Signal</keyword>
<dbReference type="InterPro" id="IPR012910">
    <property type="entry name" value="Plug_dom"/>
</dbReference>
<evidence type="ECO:0000259" key="12">
    <source>
        <dbReference type="Pfam" id="PF07715"/>
    </source>
</evidence>
<sequence>MKKNKPAALSVFLLAAAVSASVQAQQQAAQAAEEDSGQATAEAVDLDRVMVTGMRTAKAVDKIPGAVTVVTPEEIRNTLALTEDLTSVLSRTVPGYSESTQQMGSRGENLRGRIALRLFDGIPQGSPLREGNRSATFTDMGVVGRIEVINGPSAAEGIGAAGGIINYISKTPEEGTHATLSTRYGSQFKGDSDSWKIGLNFGHKEDAYDLLVSTAFLDRGVSYDGKGNRVGRSTAGSLADSESKNLFLKFGMNFGEGDAQRLQATLSRFDVTGKGNYVNVPGQPEFGIPSTSVRGEPLGSKTEFNDFRQYTLTYTHSNFFDGTLFANLYTADQAMRYPTENSIDRQDPEIAPIGQLNDQSEIHSKKKGLRTGWTRGNFLVEGLELRAGVDVVEDEAEQSLALTHRVWVPPMQYSSTAPYLQLSYDIGPVTLSGGIRREDGELEVNDYTTTWYRNRVFVQGGKLEYQENLVNFGAIVRLPAGWSVYGSYGEGFTLPNVGIPLRNINTPGRSVDDIEGLQPIVVENKEIGANWAGERGSFGVSLYRSTSDFGASLQVDPATGDYVMVRAPTEIEGVELTGAWRFSDALRANAVYSHAEGKTAFYEDGPMVKEMGIIDVSPDKLSASLSWKILPQLELNLAATRWFSRNIHSVENEDYQFHEETDGYTLFDASVAYDMGRYGRLSLGVENIFDKYYILNTSQFGGSSPVLWENYYEPDYLAGRGRSFSLTHTINF</sequence>
<dbReference type="SUPFAM" id="SSF56935">
    <property type="entry name" value="Porins"/>
    <property type="match status" value="1"/>
</dbReference>
<dbReference type="InterPro" id="IPR037066">
    <property type="entry name" value="Plug_dom_sf"/>
</dbReference>
<comment type="subcellular location">
    <subcellularLocation>
        <location evidence="1 8">Cell outer membrane</location>
        <topology evidence="1 8">Multi-pass membrane protein</topology>
    </subcellularLocation>
</comment>
<dbReference type="GO" id="GO:0044718">
    <property type="term" value="P:siderophore transmembrane transport"/>
    <property type="evidence" value="ECO:0007669"/>
    <property type="project" value="TreeGrafter"/>
</dbReference>
<dbReference type="Gene3D" id="2.40.170.20">
    <property type="entry name" value="TonB-dependent receptor, beta-barrel domain"/>
    <property type="match status" value="1"/>
</dbReference>
<keyword evidence="4 8" id="KW-0812">Transmembrane</keyword>
<feature type="domain" description="TonB-dependent receptor plug" evidence="12">
    <location>
        <begin position="61"/>
        <end position="164"/>
    </location>
</feature>
<evidence type="ECO:0000256" key="3">
    <source>
        <dbReference type="ARBA" id="ARBA00022452"/>
    </source>
</evidence>
<evidence type="ECO:0000313" key="14">
    <source>
        <dbReference type="Proteomes" id="UP000269708"/>
    </source>
</evidence>
<evidence type="ECO:0000256" key="2">
    <source>
        <dbReference type="ARBA" id="ARBA00022448"/>
    </source>
</evidence>
<feature type="chain" id="PRO_5018058656" evidence="10">
    <location>
        <begin position="25"/>
        <end position="732"/>
    </location>
</feature>